<dbReference type="InterPro" id="IPR008974">
    <property type="entry name" value="TRAF-like"/>
</dbReference>
<dbReference type="InterPro" id="IPR011333">
    <property type="entry name" value="SKP1/BTB/POZ_sf"/>
</dbReference>
<dbReference type="Pfam" id="PF00651">
    <property type="entry name" value="BTB"/>
    <property type="match status" value="1"/>
</dbReference>
<dbReference type="InterPro" id="IPR045005">
    <property type="entry name" value="BPM1-6"/>
</dbReference>
<keyword evidence="5" id="KW-1185">Reference proteome</keyword>
<feature type="domain" description="BTB" evidence="2">
    <location>
        <begin position="145"/>
        <end position="206"/>
    </location>
</feature>
<evidence type="ECO:0008006" key="6">
    <source>
        <dbReference type="Google" id="ProtNLM"/>
    </source>
</evidence>
<dbReference type="Gramene" id="OPUNC08G01750.1">
    <property type="protein sequence ID" value="OPUNC08G01750.1"/>
    <property type="gene ID" value="OPUNC08G01750"/>
</dbReference>
<dbReference type="InterPro" id="IPR002083">
    <property type="entry name" value="MATH/TRAF_dom"/>
</dbReference>
<reference evidence="4" key="2">
    <citation type="submission" date="2018-05" db="EMBL/GenBank/DDBJ databases">
        <title>OpunRS2 (Oryza punctata Reference Sequence Version 2).</title>
        <authorList>
            <person name="Zhang J."/>
            <person name="Kudrna D."/>
            <person name="Lee S."/>
            <person name="Talag J."/>
            <person name="Welchert J."/>
            <person name="Wing R.A."/>
        </authorList>
    </citation>
    <scope>NUCLEOTIDE SEQUENCE [LARGE SCALE GENOMIC DNA]</scope>
</reference>
<dbReference type="OMA" id="MQPSAFE"/>
<dbReference type="HOGENOM" id="CLU_004253_2_0_1"/>
<dbReference type="AlphaFoldDB" id="A0A0E0LQW0"/>
<dbReference type="PANTHER" id="PTHR26379">
    <property type="entry name" value="BTB/POZ AND MATH DOMAIN-CONTAINING PROTEIN 1"/>
    <property type="match status" value="1"/>
</dbReference>
<reference evidence="4" key="1">
    <citation type="submission" date="2015-04" db="UniProtKB">
        <authorList>
            <consortium name="EnsemblPlants"/>
        </authorList>
    </citation>
    <scope>IDENTIFICATION</scope>
</reference>
<protein>
    <recommendedName>
        <fullName evidence="6">BTB domain-containing protein</fullName>
    </recommendedName>
</protein>
<name>A0A0E0LQW0_ORYPU</name>
<dbReference type="PROSITE" id="PS50097">
    <property type="entry name" value="BTB"/>
    <property type="match status" value="1"/>
</dbReference>
<evidence type="ECO:0000256" key="1">
    <source>
        <dbReference type="ARBA" id="ARBA00004906"/>
    </source>
</evidence>
<dbReference type="Gene3D" id="3.30.710.10">
    <property type="entry name" value="Potassium Channel Kv1.1, Chain A"/>
    <property type="match status" value="1"/>
</dbReference>
<dbReference type="Proteomes" id="UP000026962">
    <property type="component" value="Chromosome 8"/>
</dbReference>
<feature type="domain" description="MATH" evidence="3">
    <location>
        <begin position="15"/>
        <end position="72"/>
    </location>
</feature>
<dbReference type="PROSITE" id="PS50144">
    <property type="entry name" value="MATH"/>
    <property type="match status" value="1"/>
</dbReference>
<sequence length="206" mass="23026">MALRTISTCTTETAKGIHRFEIFSYSLMNVEADEDAIRSGVFNVGGFDWALLYYPDGIDDDSKGYIGVYLELISKNGEPWALVDVNLINQLQSGQPRQLFTKSDVPTPFRALCETETRSALCEIEVPSMEISSDFAKMLKDGVGADVTFKVGEDTFRAHRAVLAARSPVFHAQLCGPMKEKEITQMQEITIQDMQPSAFEAFLYFI</sequence>
<dbReference type="STRING" id="4537.A0A0E0LQW0"/>
<dbReference type="Pfam" id="PF22486">
    <property type="entry name" value="MATH_2"/>
    <property type="match status" value="1"/>
</dbReference>
<dbReference type="PANTHER" id="PTHR26379:SF438">
    <property type="entry name" value="OS08G0128700 PROTEIN"/>
    <property type="match status" value="1"/>
</dbReference>
<dbReference type="SUPFAM" id="SSF49599">
    <property type="entry name" value="TRAF domain-like"/>
    <property type="match status" value="1"/>
</dbReference>
<dbReference type="CDD" id="cd00121">
    <property type="entry name" value="MATH"/>
    <property type="match status" value="1"/>
</dbReference>
<dbReference type="SUPFAM" id="SSF54695">
    <property type="entry name" value="POZ domain"/>
    <property type="match status" value="1"/>
</dbReference>
<comment type="pathway">
    <text evidence="1">Protein modification; protein ubiquitination.</text>
</comment>
<organism evidence="4">
    <name type="scientific">Oryza punctata</name>
    <name type="common">Red rice</name>
    <dbReference type="NCBI Taxonomy" id="4537"/>
    <lineage>
        <taxon>Eukaryota</taxon>
        <taxon>Viridiplantae</taxon>
        <taxon>Streptophyta</taxon>
        <taxon>Embryophyta</taxon>
        <taxon>Tracheophyta</taxon>
        <taxon>Spermatophyta</taxon>
        <taxon>Magnoliopsida</taxon>
        <taxon>Liliopsida</taxon>
        <taxon>Poales</taxon>
        <taxon>Poaceae</taxon>
        <taxon>BOP clade</taxon>
        <taxon>Oryzoideae</taxon>
        <taxon>Oryzeae</taxon>
        <taxon>Oryzinae</taxon>
        <taxon>Oryza</taxon>
    </lineage>
</organism>
<dbReference type="Gene3D" id="2.60.210.10">
    <property type="entry name" value="Apoptosis, Tumor Necrosis Factor Receptor Associated Protein 2, Chain A"/>
    <property type="match status" value="1"/>
</dbReference>
<evidence type="ECO:0000259" key="2">
    <source>
        <dbReference type="PROSITE" id="PS50097"/>
    </source>
</evidence>
<evidence type="ECO:0000313" key="4">
    <source>
        <dbReference type="EnsemblPlants" id="OPUNC08G01750.1"/>
    </source>
</evidence>
<dbReference type="eggNOG" id="KOG1987">
    <property type="taxonomic scope" value="Eukaryota"/>
</dbReference>
<dbReference type="EnsemblPlants" id="OPUNC08G01750.1">
    <property type="protein sequence ID" value="OPUNC08G01750.1"/>
    <property type="gene ID" value="OPUNC08G01750"/>
</dbReference>
<dbReference type="GO" id="GO:0016567">
    <property type="term" value="P:protein ubiquitination"/>
    <property type="evidence" value="ECO:0007669"/>
    <property type="project" value="InterPro"/>
</dbReference>
<accession>A0A0E0LQW0</accession>
<dbReference type="InterPro" id="IPR000210">
    <property type="entry name" value="BTB/POZ_dom"/>
</dbReference>
<proteinExistence type="predicted"/>
<evidence type="ECO:0000259" key="3">
    <source>
        <dbReference type="PROSITE" id="PS50144"/>
    </source>
</evidence>
<evidence type="ECO:0000313" key="5">
    <source>
        <dbReference type="Proteomes" id="UP000026962"/>
    </source>
</evidence>